<reference evidence="4" key="1">
    <citation type="journal article" date="2019" name="Int. J. Syst. Evol. Microbiol.">
        <title>The Global Catalogue of Microorganisms (GCM) 10K type strain sequencing project: providing services to taxonomists for standard genome sequencing and annotation.</title>
        <authorList>
            <consortium name="The Broad Institute Genomics Platform"/>
            <consortium name="The Broad Institute Genome Sequencing Center for Infectious Disease"/>
            <person name="Wu L."/>
            <person name="Ma J."/>
        </authorList>
    </citation>
    <scope>NUCLEOTIDE SEQUENCE [LARGE SCALE GENOMIC DNA]</scope>
    <source>
        <strain evidence="4">KCTC 52487</strain>
    </source>
</reference>
<gene>
    <name evidence="3" type="ORF">ACFOOR_10105</name>
</gene>
<name>A0ABV6ZYH1_9PROT</name>
<dbReference type="Pfam" id="PF03922">
    <property type="entry name" value="OmpW"/>
    <property type="match status" value="1"/>
</dbReference>
<dbReference type="InterPro" id="IPR011250">
    <property type="entry name" value="OMP/PagP_B-barrel"/>
</dbReference>
<sequence length="210" mass="22568">MKKTLLLTAVAAFTLFGAGAHAQGAEAGDWQFRLRVLNVSPDEGATITPIGGDVDIDSGIVPELDISYYFAPAWSVELILGVTPHDVMAVNTAAGNVDLGSVTLLPPTLTLQYHFNANGRVRPYVGAGVNFTHFFNEDLPTGGIATSIQYDDSFGLAAQAGIDFDINDVWFFNVDVKKIDINTDVTINGTIQADVDIDPWVFGIGFGRRF</sequence>
<evidence type="ECO:0000256" key="1">
    <source>
        <dbReference type="ARBA" id="ARBA00009330"/>
    </source>
</evidence>
<dbReference type="Gene3D" id="2.40.160.20">
    <property type="match status" value="1"/>
</dbReference>
<feature type="chain" id="PRO_5045572990" evidence="2">
    <location>
        <begin position="23"/>
        <end position="210"/>
    </location>
</feature>
<comment type="caution">
    <text evidence="3">The sequence shown here is derived from an EMBL/GenBank/DDBJ whole genome shotgun (WGS) entry which is preliminary data.</text>
</comment>
<keyword evidence="4" id="KW-1185">Reference proteome</keyword>
<dbReference type="PANTHER" id="PTHR36920">
    <property type="match status" value="1"/>
</dbReference>
<dbReference type="InterPro" id="IPR005618">
    <property type="entry name" value="OMPW"/>
</dbReference>
<evidence type="ECO:0000313" key="4">
    <source>
        <dbReference type="Proteomes" id="UP001595379"/>
    </source>
</evidence>
<dbReference type="PANTHER" id="PTHR36920:SF1">
    <property type="entry name" value="OUTER MEMBRANE PROTEIN W"/>
    <property type="match status" value="1"/>
</dbReference>
<comment type="similarity">
    <text evidence="1">Belongs to the OmpW/AlkL family.</text>
</comment>
<dbReference type="Proteomes" id="UP001595379">
    <property type="component" value="Unassembled WGS sequence"/>
</dbReference>
<dbReference type="RefSeq" id="WP_343164248.1">
    <property type="nucleotide sequence ID" value="NZ_JBHRSV010000019.1"/>
</dbReference>
<keyword evidence="2" id="KW-0732">Signal</keyword>
<protein>
    <submittedName>
        <fullName evidence="3">OmpW family protein</fullName>
    </submittedName>
</protein>
<proteinExistence type="inferred from homology"/>
<dbReference type="EMBL" id="JBHRSV010000019">
    <property type="protein sequence ID" value="MFC2926456.1"/>
    <property type="molecule type" value="Genomic_DNA"/>
</dbReference>
<organism evidence="3 4">
    <name type="scientific">Hyphobacterium vulgare</name>
    <dbReference type="NCBI Taxonomy" id="1736751"/>
    <lineage>
        <taxon>Bacteria</taxon>
        <taxon>Pseudomonadati</taxon>
        <taxon>Pseudomonadota</taxon>
        <taxon>Alphaproteobacteria</taxon>
        <taxon>Maricaulales</taxon>
        <taxon>Maricaulaceae</taxon>
        <taxon>Hyphobacterium</taxon>
    </lineage>
</organism>
<feature type="signal peptide" evidence="2">
    <location>
        <begin position="1"/>
        <end position="22"/>
    </location>
</feature>
<evidence type="ECO:0000256" key="2">
    <source>
        <dbReference type="SAM" id="SignalP"/>
    </source>
</evidence>
<accession>A0ABV6ZYH1</accession>
<dbReference type="SUPFAM" id="SSF56925">
    <property type="entry name" value="OMPA-like"/>
    <property type="match status" value="1"/>
</dbReference>
<evidence type="ECO:0000313" key="3">
    <source>
        <dbReference type="EMBL" id="MFC2926456.1"/>
    </source>
</evidence>